<dbReference type="Gene3D" id="1.10.555.10">
    <property type="entry name" value="Rho GTPase activation protein"/>
    <property type="match status" value="1"/>
</dbReference>
<name>A0A9P8A777_MORAP</name>
<feature type="region of interest" description="Disordered" evidence="1">
    <location>
        <begin position="251"/>
        <end position="309"/>
    </location>
</feature>
<accession>A0A9P8A777</accession>
<comment type="caution">
    <text evidence="2">The sequence shown here is derived from an EMBL/GenBank/DDBJ whole genome shotgun (WGS) entry which is preliminary data.</text>
</comment>
<evidence type="ECO:0000313" key="2">
    <source>
        <dbReference type="EMBL" id="KAG9326023.1"/>
    </source>
</evidence>
<evidence type="ECO:0000256" key="1">
    <source>
        <dbReference type="SAM" id="MobiDB-lite"/>
    </source>
</evidence>
<reference evidence="2" key="1">
    <citation type="submission" date="2021-07" db="EMBL/GenBank/DDBJ databases">
        <title>Draft genome of Mortierella alpina, strain LL118, isolated from an aspen leaf litter sample.</title>
        <authorList>
            <person name="Yang S."/>
            <person name="Vinatzer B.A."/>
        </authorList>
    </citation>
    <scope>NUCLEOTIDE SEQUENCE</scope>
    <source>
        <strain evidence="2">LL118</strain>
    </source>
</reference>
<feature type="compositionally biased region" description="Polar residues" evidence="1">
    <location>
        <begin position="193"/>
        <end position="206"/>
    </location>
</feature>
<evidence type="ECO:0000313" key="3">
    <source>
        <dbReference type="Proteomes" id="UP000717515"/>
    </source>
</evidence>
<dbReference type="Proteomes" id="UP000717515">
    <property type="component" value="Unassembled WGS sequence"/>
</dbReference>
<dbReference type="SUPFAM" id="SSF48350">
    <property type="entry name" value="GTPase activation domain, GAP"/>
    <property type="match status" value="1"/>
</dbReference>
<dbReference type="AlphaFoldDB" id="A0A9P8A777"/>
<feature type="region of interest" description="Disordered" evidence="1">
    <location>
        <begin position="177"/>
        <end position="206"/>
    </location>
</feature>
<feature type="region of interest" description="Disordered" evidence="1">
    <location>
        <begin position="339"/>
        <end position="364"/>
    </location>
</feature>
<proteinExistence type="predicted"/>
<feature type="compositionally biased region" description="Polar residues" evidence="1">
    <location>
        <begin position="293"/>
        <end position="305"/>
    </location>
</feature>
<gene>
    <name evidence="2" type="ORF">KVV02_000734</name>
</gene>
<organism evidence="2 3">
    <name type="scientific">Mortierella alpina</name>
    <name type="common">Oleaginous fungus</name>
    <name type="synonym">Mortierella renispora</name>
    <dbReference type="NCBI Taxonomy" id="64518"/>
    <lineage>
        <taxon>Eukaryota</taxon>
        <taxon>Fungi</taxon>
        <taxon>Fungi incertae sedis</taxon>
        <taxon>Mucoromycota</taxon>
        <taxon>Mortierellomycotina</taxon>
        <taxon>Mortierellomycetes</taxon>
        <taxon>Mortierellales</taxon>
        <taxon>Mortierellaceae</taxon>
        <taxon>Mortierella</taxon>
    </lineage>
</organism>
<protein>
    <submittedName>
        <fullName evidence="2">Uncharacterized protein</fullName>
    </submittedName>
</protein>
<sequence>MKTATNHAIAAGGLTNLGTTTPTSGNKINTVDSLLNHPNFPSVNRALLIELLNLSLAILNRSSFNRVKPDMLASVLGPHIFATQHATILQHTPQQAYSFGWGVALVNDIKRCSKMFYVLLGGYRRQVLGPDEWEDYGLNSAVPSGLGMLPGSSQPGSSSRGQVRQWLGSTATIHGIGSMGSAGSDPEEDQSHYLGQSNRQRLHQSVPQLRIVTENVDSPRYSRNSLAPYGMVRNVSTTLTESIRAAAAQEAKQWNIRPSNSASKGPAALEHLRGSQHGQQQHSNGYSREGAGSWNSRQQMGQQRTVEQRQQDLFQHRFRSTSSSGTEGMDELSQVLRRHNIRSSSNGADNEDDSSGEMDAIARQREEKRLAIEQMIRSCRGTGLGFTPREGDAGGISS</sequence>
<dbReference type="EMBL" id="JAIFTL010000027">
    <property type="protein sequence ID" value="KAG9326023.1"/>
    <property type="molecule type" value="Genomic_DNA"/>
</dbReference>
<dbReference type="InterPro" id="IPR008936">
    <property type="entry name" value="Rho_GTPase_activation_prot"/>
</dbReference>